<dbReference type="InterPro" id="IPR036407">
    <property type="entry name" value="DM_DNA-bd_sf"/>
</dbReference>
<dbReference type="GO" id="GO:0046872">
    <property type="term" value="F:metal ion binding"/>
    <property type="evidence" value="ECO:0007669"/>
    <property type="project" value="UniProtKB-KW"/>
</dbReference>
<proteinExistence type="predicted"/>
<evidence type="ECO:0000259" key="7">
    <source>
        <dbReference type="PROSITE" id="PS50809"/>
    </source>
</evidence>
<dbReference type="PANTHER" id="PTHR12322">
    <property type="entry name" value="DOUBLESEX AND MAB-3 RELATED TRANSCRIPTION FACTOR DMRT"/>
    <property type="match status" value="1"/>
</dbReference>
<keyword evidence="3 5" id="KW-0238">DNA-binding</keyword>
<evidence type="ECO:0000256" key="5">
    <source>
        <dbReference type="PROSITE-ProRule" id="PRU00070"/>
    </source>
</evidence>
<evidence type="ECO:0000256" key="2">
    <source>
        <dbReference type="ARBA" id="ARBA00022833"/>
    </source>
</evidence>
<keyword evidence="4 5" id="KW-0539">Nucleus</keyword>
<organism evidence="8 9">
    <name type="scientific">Ditylenchus destructor</name>
    <dbReference type="NCBI Taxonomy" id="166010"/>
    <lineage>
        <taxon>Eukaryota</taxon>
        <taxon>Metazoa</taxon>
        <taxon>Ecdysozoa</taxon>
        <taxon>Nematoda</taxon>
        <taxon>Chromadorea</taxon>
        <taxon>Rhabditida</taxon>
        <taxon>Tylenchina</taxon>
        <taxon>Tylenchomorpha</taxon>
        <taxon>Sphaerularioidea</taxon>
        <taxon>Anguinidae</taxon>
        <taxon>Anguininae</taxon>
        <taxon>Ditylenchus</taxon>
    </lineage>
</organism>
<dbReference type="GO" id="GO:0000978">
    <property type="term" value="F:RNA polymerase II cis-regulatory region sequence-specific DNA binding"/>
    <property type="evidence" value="ECO:0007669"/>
    <property type="project" value="TreeGrafter"/>
</dbReference>
<evidence type="ECO:0000256" key="4">
    <source>
        <dbReference type="ARBA" id="ARBA00023242"/>
    </source>
</evidence>
<dbReference type="Proteomes" id="UP001201812">
    <property type="component" value="Unassembled WGS sequence"/>
</dbReference>
<dbReference type="SUPFAM" id="SSF82927">
    <property type="entry name" value="Cysteine-rich DNA binding domain, (DM domain)"/>
    <property type="match status" value="1"/>
</dbReference>
<keyword evidence="1 5" id="KW-0479">Metal-binding</keyword>
<dbReference type="AlphaFoldDB" id="A0AAD4N940"/>
<keyword evidence="2 5" id="KW-0862">Zinc</keyword>
<evidence type="ECO:0000256" key="3">
    <source>
        <dbReference type="ARBA" id="ARBA00023125"/>
    </source>
</evidence>
<evidence type="ECO:0000313" key="9">
    <source>
        <dbReference type="Proteomes" id="UP001201812"/>
    </source>
</evidence>
<keyword evidence="9" id="KW-1185">Reference proteome</keyword>
<dbReference type="SMART" id="SM00301">
    <property type="entry name" value="DM"/>
    <property type="match status" value="1"/>
</dbReference>
<sequence>MDSAEESATQLPALSGFSGEELQKLLRLRPERNQRTPKCARCRNHGAVSALKGHKRSCRWKDCMCAKCTLIAERQRVMAAQVALRRQQSQEEKEARDLEMILGSTLGLGNATDILNAMRSQSAASAENEAADSKPPKRGIRKAEDTTAVNASKRTKLENYLQEEIPASTEETEIIQTVSPDRQSCAESDGNVTTSANLSSSPPITVSNASSLFPTATTSISAPIFAPFGSAAAGYAAFNPFFYQTLLRLPTTPTQTSTFNFFST</sequence>
<dbReference type="GO" id="GO:0005634">
    <property type="term" value="C:nucleus"/>
    <property type="evidence" value="ECO:0007669"/>
    <property type="project" value="UniProtKB-SubCell"/>
</dbReference>
<feature type="DNA-binding region" description="DM" evidence="5">
    <location>
        <begin position="39"/>
        <end position="86"/>
    </location>
</feature>
<feature type="domain" description="DM" evidence="7">
    <location>
        <begin position="39"/>
        <end position="86"/>
    </location>
</feature>
<name>A0AAD4N940_9BILA</name>
<dbReference type="PANTHER" id="PTHR12322:SF116">
    <property type="entry name" value="DOUBLESEX-MAB RELATED 99B"/>
    <property type="match status" value="1"/>
</dbReference>
<dbReference type="FunFam" id="4.10.1040.10:FF:000001">
    <property type="entry name" value="doublesex- and mab-3-related transcription factor 1"/>
    <property type="match status" value="1"/>
</dbReference>
<comment type="subcellular location">
    <subcellularLocation>
        <location evidence="5">Nucleus</location>
    </subcellularLocation>
</comment>
<dbReference type="GO" id="GO:0007548">
    <property type="term" value="P:sex differentiation"/>
    <property type="evidence" value="ECO:0007669"/>
    <property type="project" value="TreeGrafter"/>
</dbReference>
<dbReference type="EMBL" id="JAKKPZ010000006">
    <property type="protein sequence ID" value="KAI1720143.1"/>
    <property type="molecule type" value="Genomic_DNA"/>
</dbReference>
<comment type="caution">
    <text evidence="8">The sequence shown here is derived from an EMBL/GenBank/DDBJ whole genome shotgun (WGS) entry which is preliminary data.</text>
</comment>
<evidence type="ECO:0000256" key="6">
    <source>
        <dbReference type="SAM" id="MobiDB-lite"/>
    </source>
</evidence>
<dbReference type="InterPro" id="IPR001275">
    <property type="entry name" value="DM_DNA-bd"/>
</dbReference>
<evidence type="ECO:0000256" key="1">
    <source>
        <dbReference type="ARBA" id="ARBA00022723"/>
    </source>
</evidence>
<dbReference type="PROSITE" id="PS50809">
    <property type="entry name" value="DM_2"/>
    <property type="match status" value="1"/>
</dbReference>
<dbReference type="Gene3D" id="4.10.1040.10">
    <property type="entry name" value="DM DNA-binding domain"/>
    <property type="match status" value="1"/>
</dbReference>
<dbReference type="GO" id="GO:0000981">
    <property type="term" value="F:DNA-binding transcription factor activity, RNA polymerase II-specific"/>
    <property type="evidence" value="ECO:0007669"/>
    <property type="project" value="TreeGrafter"/>
</dbReference>
<dbReference type="Pfam" id="PF00751">
    <property type="entry name" value="DM"/>
    <property type="match status" value="1"/>
</dbReference>
<protein>
    <submittedName>
        <fullName evidence="8">DM DNA binding domain-containing protein</fullName>
    </submittedName>
</protein>
<feature type="region of interest" description="Disordered" evidence="6">
    <location>
        <begin position="120"/>
        <end position="148"/>
    </location>
</feature>
<gene>
    <name evidence="8" type="ORF">DdX_05517</name>
</gene>
<accession>A0AAD4N940</accession>
<reference evidence="8" key="1">
    <citation type="submission" date="2022-01" db="EMBL/GenBank/DDBJ databases">
        <title>Genome Sequence Resource for Two Populations of Ditylenchus destructor, the Migratory Endoparasitic Phytonematode.</title>
        <authorList>
            <person name="Zhang H."/>
            <person name="Lin R."/>
            <person name="Xie B."/>
        </authorList>
    </citation>
    <scope>NUCLEOTIDE SEQUENCE</scope>
    <source>
        <strain evidence="8">BazhouSP</strain>
    </source>
</reference>
<evidence type="ECO:0000313" key="8">
    <source>
        <dbReference type="EMBL" id="KAI1720143.1"/>
    </source>
</evidence>
<dbReference type="InterPro" id="IPR026607">
    <property type="entry name" value="DMRT"/>
</dbReference>
<dbReference type="PROSITE" id="PS40000">
    <property type="entry name" value="DM_1"/>
    <property type="match status" value="1"/>
</dbReference>
<feature type="compositionally biased region" description="Basic and acidic residues" evidence="6">
    <location>
        <begin position="131"/>
        <end position="145"/>
    </location>
</feature>